<dbReference type="EMBL" id="VDUW01000005">
    <property type="protein sequence ID" value="TXL64491.1"/>
    <property type="molecule type" value="Genomic_DNA"/>
</dbReference>
<accession>A0A5C8NS15</accession>
<keyword evidence="2" id="KW-1185">Reference proteome</keyword>
<evidence type="ECO:0000313" key="1">
    <source>
        <dbReference type="EMBL" id="TXL64491.1"/>
    </source>
</evidence>
<proteinExistence type="predicted"/>
<sequence>MSFEKDIAEMDPKDLPDVPAFQDDFTREFMASTEEVGDGYYVFQSKTGGYTMMYPGDAKMSPRYYEINNEYFESIRFGSDHEEITGDTYSVRVIYKTGKRTNDVEVLFSVLSDMIGYKGDYEETEFEDKIIYFATMKFAPEDMEGSSYRFFGIVKSKTSNQAVSYLYKIYCNDKQGNCNYDMDFIEQHVKKLMNSIEFINED</sequence>
<comment type="caution">
    <text evidence="1">The sequence shown here is derived from an EMBL/GenBank/DDBJ whole genome shotgun (WGS) entry which is preliminary data.</text>
</comment>
<dbReference type="AlphaFoldDB" id="A0A5C8NS15"/>
<dbReference type="RefSeq" id="WP_147667334.1">
    <property type="nucleotide sequence ID" value="NZ_VDUW01000005.1"/>
</dbReference>
<reference evidence="1 2" key="1">
    <citation type="submission" date="2019-06" db="EMBL/GenBank/DDBJ databases">
        <title>Cerasibacillus sp. nov., isolated from maize field.</title>
        <authorList>
            <person name="Lin S.-Y."/>
            <person name="Tsai C.-F."/>
            <person name="Young C.-C."/>
        </authorList>
    </citation>
    <scope>NUCLEOTIDE SEQUENCE [LARGE SCALE GENOMIC DNA]</scope>
    <source>
        <strain evidence="1 2">CC-CFT480</strain>
    </source>
</reference>
<evidence type="ECO:0000313" key="2">
    <source>
        <dbReference type="Proteomes" id="UP000321574"/>
    </source>
</evidence>
<dbReference type="Proteomes" id="UP000321574">
    <property type="component" value="Unassembled WGS sequence"/>
</dbReference>
<protein>
    <submittedName>
        <fullName evidence="1">Uncharacterized protein</fullName>
    </submittedName>
</protein>
<name>A0A5C8NS15_9BACI</name>
<organism evidence="1 2">
    <name type="scientific">Cerasibacillus terrae</name>
    <dbReference type="NCBI Taxonomy" id="2498845"/>
    <lineage>
        <taxon>Bacteria</taxon>
        <taxon>Bacillati</taxon>
        <taxon>Bacillota</taxon>
        <taxon>Bacilli</taxon>
        <taxon>Bacillales</taxon>
        <taxon>Bacillaceae</taxon>
        <taxon>Cerasibacillus</taxon>
    </lineage>
</organism>
<dbReference type="OrthoDB" id="2453115at2"/>
<gene>
    <name evidence="1" type="ORF">FHP05_09235</name>
</gene>